<evidence type="ECO:0000256" key="1">
    <source>
        <dbReference type="ARBA" id="ARBA00010333"/>
    </source>
</evidence>
<feature type="domain" description="Solute-binding protein family 3/N-terminal" evidence="4">
    <location>
        <begin position="35"/>
        <end position="264"/>
    </location>
</feature>
<keyword evidence="6" id="KW-1185">Reference proteome</keyword>
<evidence type="ECO:0000313" key="5">
    <source>
        <dbReference type="EMBL" id="AGH16410.1"/>
    </source>
</evidence>
<dbReference type="SUPFAM" id="SSF53850">
    <property type="entry name" value="Periplasmic binding protein-like II"/>
    <property type="match status" value="1"/>
</dbReference>
<dbReference type="InterPro" id="IPR051455">
    <property type="entry name" value="Bact_solute-bind_prot3"/>
</dbReference>
<gene>
    <name evidence="5" type="ORF">WSI_00175</name>
</gene>
<organism evidence="5 6">
    <name type="scientific">Candidatus Liberibacter asiaticus str. gxpsy</name>
    <dbReference type="NCBI Taxonomy" id="1174529"/>
    <lineage>
        <taxon>Bacteria</taxon>
        <taxon>Pseudomonadati</taxon>
        <taxon>Pseudomonadota</taxon>
        <taxon>Alphaproteobacteria</taxon>
        <taxon>Hyphomicrobiales</taxon>
        <taxon>Rhizobiaceae</taxon>
        <taxon>Liberibacter</taxon>
    </lineage>
</organism>
<evidence type="ECO:0000256" key="3">
    <source>
        <dbReference type="ARBA" id="ARBA00022729"/>
    </source>
</evidence>
<keyword evidence="3" id="KW-0732">Signal</keyword>
<comment type="similarity">
    <text evidence="1">Belongs to the bacterial solute-binding protein 3 family.</text>
</comment>
<dbReference type="Proteomes" id="UP000011820">
    <property type="component" value="Chromosome"/>
</dbReference>
<evidence type="ECO:0000313" key="6">
    <source>
        <dbReference type="Proteomes" id="UP000011820"/>
    </source>
</evidence>
<dbReference type="InterPro" id="IPR001638">
    <property type="entry name" value="Solute-binding_3/MltF_N"/>
</dbReference>
<dbReference type="CDD" id="cd13692">
    <property type="entry name" value="PBP2_BztA"/>
    <property type="match status" value="1"/>
</dbReference>
<dbReference type="Gene3D" id="3.40.190.10">
    <property type="entry name" value="Periplasmic binding protein-like II"/>
    <property type="match status" value="2"/>
</dbReference>
<protein>
    <submittedName>
        <fullName evidence="5">Cationic amino acid ABC transporter periplasmic binding protein</fullName>
    </submittedName>
</protein>
<keyword evidence="2" id="KW-0813">Transport</keyword>
<reference evidence="5 6" key="1">
    <citation type="journal article" date="2013" name="Genome Announc.">
        <title>Complete Genome Sequence of a Chinese Strain of 'Candidatus Liberibacter asiaticus'.</title>
        <authorList>
            <person name="Lin H."/>
            <person name="Han C.S."/>
            <person name="Liu B."/>
            <person name="Lou B."/>
            <person name="Bai X."/>
            <person name="Deng C."/>
            <person name="Civerolo E.L."/>
            <person name="Gupta G."/>
        </authorList>
    </citation>
    <scope>NUCLEOTIDE SEQUENCE [LARGE SCALE GENOMIC DNA]</scope>
    <source>
        <strain evidence="6">gxpsy</strain>
    </source>
</reference>
<dbReference type="SMART" id="SM00062">
    <property type="entry name" value="PBPb"/>
    <property type="match status" value="1"/>
</dbReference>
<accession>A0ABM5NER5</accession>
<proteinExistence type="inferred from homology"/>
<dbReference type="EMBL" id="CP004005">
    <property type="protein sequence ID" value="AGH16410.1"/>
    <property type="molecule type" value="Genomic_DNA"/>
</dbReference>
<evidence type="ECO:0000259" key="4">
    <source>
        <dbReference type="SMART" id="SM00062"/>
    </source>
</evidence>
<dbReference type="GeneID" id="93076413"/>
<dbReference type="PANTHER" id="PTHR30085:SF7">
    <property type="entry name" value="AMINO-ACID ABC TRANSPORTER-BINDING PROTEIN YHDW-RELATED"/>
    <property type="match status" value="1"/>
</dbReference>
<dbReference type="Pfam" id="PF00497">
    <property type="entry name" value="SBP_bac_3"/>
    <property type="match status" value="1"/>
</dbReference>
<evidence type="ECO:0000256" key="2">
    <source>
        <dbReference type="ARBA" id="ARBA00022448"/>
    </source>
</evidence>
<dbReference type="PANTHER" id="PTHR30085">
    <property type="entry name" value="AMINO ACID ABC TRANSPORTER PERMEASE"/>
    <property type="match status" value="1"/>
</dbReference>
<name>A0ABM5NER5_LIBAS</name>
<dbReference type="RefSeq" id="WP_012778390.1">
    <property type="nucleotide sequence ID" value="NC_020549.1"/>
</dbReference>
<sequence>MYKDFFVSILCLIILFFTSFSTNASILGDIKKRGFLKCGINTGLVGFAEVKANGDWKGFDVDFCRALSSAIFDDPSKIQYLPLNAKERFLALQSKQIDILSRNTDWTLLREISLGLAFRPITYFDGQGFIMHKKKGISSVSQLSGASICVQAGTTTELTLADYFKAHNMKYHPIVFERVEEIDAAYRAHRCDAYTGDISALYALKLTNDRPSEHVILPDIISKSPLAPAIIQGDTEWYNIVSWTHYAMVTAEELGITQKNINQVSKDTTNPDVQRFLGIDKSSNIGEALGLTKDWTYRIIRHMGNYGEMFDRNLGNQSELKIPRGYNALWSKGGLMYAPPIR</sequence>